<dbReference type="PROSITE" id="PS50994">
    <property type="entry name" value="INTEGRASE"/>
    <property type="match status" value="1"/>
</dbReference>
<dbReference type="InterPro" id="IPR041588">
    <property type="entry name" value="Integrase_H2C2"/>
</dbReference>
<evidence type="ECO:0000313" key="4">
    <source>
        <dbReference type="EMBL" id="KYO32884.1"/>
    </source>
</evidence>
<comment type="caution">
    <text evidence="4">The sequence shown here is derived from an EMBL/GenBank/DDBJ whole genome shotgun (WGS) entry which is preliminary data.</text>
</comment>
<dbReference type="SUPFAM" id="SSF53098">
    <property type="entry name" value="Ribonuclease H-like"/>
    <property type="match status" value="1"/>
</dbReference>
<dbReference type="Gene3D" id="3.30.420.10">
    <property type="entry name" value="Ribonuclease H-like superfamily/Ribonuclease H"/>
    <property type="match status" value="1"/>
</dbReference>
<evidence type="ECO:0000256" key="1">
    <source>
        <dbReference type="ARBA" id="ARBA00039658"/>
    </source>
</evidence>
<dbReference type="InterPro" id="IPR001584">
    <property type="entry name" value="Integrase_cat-core"/>
</dbReference>
<keyword evidence="5" id="KW-1185">Reference proteome</keyword>
<feature type="domain" description="Ig-like" evidence="2">
    <location>
        <begin position="239"/>
        <end position="343"/>
    </location>
</feature>
<evidence type="ECO:0000259" key="3">
    <source>
        <dbReference type="PROSITE" id="PS50994"/>
    </source>
</evidence>
<dbReference type="Gene3D" id="2.60.40.10">
    <property type="entry name" value="Immunoglobulins"/>
    <property type="match status" value="2"/>
</dbReference>
<dbReference type="InterPro" id="IPR013783">
    <property type="entry name" value="Ig-like_fold"/>
</dbReference>
<dbReference type="SUPFAM" id="SSF48726">
    <property type="entry name" value="Immunoglobulin"/>
    <property type="match status" value="1"/>
</dbReference>
<dbReference type="PANTHER" id="PTHR37984:SF15">
    <property type="entry name" value="INTEGRASE CATALYTIC DOMAIN-CONTAINING PROTEIN"/>
    <property type="match status" value="1"/>
</dbReference>
<feature type="domain" description="Integrase catalytic" evidence="3">
    <location>
        <begin position="41"/>
        <end position="204"/>
    </location>
</feature>
<protein>
    <recommendedName>
        <fullName evidence="1">Gypsy retrotransposon integrase-like protein 1</fullName>
    </recommendedName>
</protein>
<evidence type="ECO:0000313" key="5">
    <source>
        <dbReference type="Proteomes" id="UP000050525"/>
    </source>
</evidence>
<dbReference type="EMBL" id="AKHW03003838">
    <property type="protein sequence ID" value="KYO32884.1"/>
    <property type="molecule type" value="Genomic_DNA"/>
</dbReference>
<dbReference type="InterPro" id="IPR036179">
    <property type="entry name" value="Ig-like_dom_sf"/>
</dbReference>
<proteinExistence type="predicted"/>
<dbReference type="InterPro" id="IPR012337">
    <property type="entry name" value="RNaseH-like_sf"/>
</dbReference>
<name>A0A151N7U0_ALLMI</name>
<dbReference type="InterPro" id="IPR050951">
    <property type="entry name" value="Retrovirus_Pol_polyprotein"/>
</dbReference>
<sequence length="398" mass="43359">MNFYWPRVAQNVTDYCKSCETCQRTGKSGDKRKAPLQPLPIIDQPSERVGTDIVGPLRHKTRRGKKYILTLVDFGPRYPEAIALTCTEAPIVAEALTQIFFKLGFPSEILTDRGGNFLAEVMKCLWGCCGAKHFKTTAYHPRTNGLVERFNGTLKAQLQLEILGSSSNTYRCKASNDVKLLCNSSENCYRGRLRVPNDGLSLQIADLRLEDAGSYTAKVITDKREFNRFFTLRLYECLPQPTIDCGAQSCVNGLCNTTLSCTIPNRGSNVTYNWSAADPQAPSTTTQGSSVIISHPDLPVNVKCTVHNPVSSSSTMSTCASALCTVNVKCTVHNPVSSSSTVTACASALCTVPAQPPSHSSSLSYYQAKGLVLLLVLGVLIIGTMEEHIMAGKQLKQN</sequence>
<dbReference type="Pfam" id="PF17921">
    <property type="entry name" value="Integrase_H2C2"/>
    <property type="match status" value="1"/>
</dbReference>
<reference evidence="4 5" key="1">
    <citation type="journal article" date="2012" name="Genome Biol.">
        <title>Sequencing three crocodilian genomes to illuminate the evolution of archosaurs and amniotes.</title>
        <authorList>
            <person name="St John J.A."/>
            <person name="Braun E.L."/>
            <person name="Isberg S.R."/>
            <person name="Miles L.G."/>
            <person name="Chong A.Y."/>
            <person name="Gongora J."/>
            <person name="Dalzell P."/>
            <person name="Moran C."/>
            <person name="Bed'hom B."/>
            <person name="Abzhanov A."/>
            <person name="Burgess S.C."/>
            <person name="Cooksey A.M."/>
            <person name="Castoe T.A."/>
            <person name="Crawford N.G."/>
            <person name="Densmore L.D."/>
            <person name="Drew J.C."/>
            <person name="Edwards S.V."/>
            <person name="Faircloth B.C."/>
            <person name="Fujita M.K."/>
            <person name="Greenwold M.J."/>
            <person name="Hoffmann F.G."/>
            <person name="Howard J.M."/>
            <person name="Iguchi T."/>
            <person name="Janes D.E."/>
            <person name="Khan S.Y."/>
            <person name="Kohno S."/>
            <person name="de Koning A.J."/>
            <person name="Lance S.L."/>
            <person name="McCarthy F.M."/>
            <person name="McCormack J.E."/>
            <person name="Merchant M.E."/>
            <person name="Peterson D.G."/>
            <person name="Pollock D.D."/>
            <person name="Pourmand N."/>
            <person name="Raney B.J."/>
            <person name="Roessler K.A."/>
            <person name="Sanford J.R."/>
            <person name="Sawyer R.H."/>
            <person name="Schmidt C.J."/>
            <person name="Triplett E.W."/>
            <person name="Tuberville T.D."/>
            <person name="Venegas-Anaya M."/>
            <person name="Howard J.T."/>
            <person name="Jarvis E.D."/>
            <person name="Guillette L.J.Jr."/>
            <person name="Glenn T.C."/>
            <person name="Green R.E."/>
            <person name="Ray D.A."/>
        </authorList>
    </citation>
    <scope>NUCLEOTIDE SEQUENCE [LARGE SCALE GENOMIC DNA]</scope>
    <source>
        <strain evidence="4">KSC_2009_1</strain>
    </source>
</reference>
<dbReference type="STRING" id="8496.A0A151N7U0"/>
<dbReference type="PROSITE" id="PS50835">
    <property type="entry name" value="IG_LIKE"/>
    <property type="match status" value="1"/>
</dbReference>
<gene>
    <name evidence="4" type="ORF">Y1Q_0022615</name>
</gene>
<dbReference type="InterPro" id="IPR036397">
    <property type="entry name" value="RNaseH_sf"/>
</dbReference>
<dbReference type="PANTHER" id="PTHR37984">
    <property type="entry name" value="PROTEIN CBG26694"/>
    <property type="match status" value="1"/>
</dbReference>
<dbReference type="AlphaFoldDB" id="A0A151N7U0"/>
<accession>A0A151N7U0</accession>
<evidence type="ECO:0000259" key="2">
    <source>
        <dbReference type="PROSITE" id="PS50835"/>
    </source>
</evidence>
<organism evidence="4 5">
    <name type="scientific">Alligator mississippiensis</name>
    <name type="common">American alligator</name>
    <dbReference type="NCBI Taxonomy" id="8496"/>
    <lineage>
        <taxon>Eukaryota</taxon>
        <taxon>Metazoa</taxon>
        <taxon>Chordata</taxon>
        <taxon>Craniata</taxon>
        <taxon>Vertebrata</taxon>
        <taxon>Euteleostomi</taxon>
        <taxon>Archelosauria</taxon>
        <taxon>Archosauria</taxon>
        <taxon>Crocodylia</taxon>
        <taxon>Alligatoridae</taxon>
        <taxon>Alligatorinae</taxon>
        <taxon>Alligator</taxon>
    </lineage>
</organism>
<dbReference type="GO" id="GO:0003676">
    <property type="term" value="F:nucleic acid binding"/>
    <property type="evidence" value="ECO:0007669"/>
    <property type="project" value="InterPro"/>
</dbReference>
<dbReference type="Proteomes" id="UP000050525">
    <property type="component" value="Unassembled WGS sequence"/>
</dbReference>
<dbReference type="InterPro" id="IPR007110">
    <property type="entry name" value="Ig-like_dom"/>
</dbReference>
<dbReference type="GO" id="GO:0015074">
    <property type="term" value="P:DNA integration"/>
    <property type="evidence" value="ECO:0007669"/>
    <property type="project" value="InterPro"/>
</dbReference>